<comment type="caution">
    <text evidence="14">The sequence shown here is derived from an EMBL/GenBank/DDBJ whole genome shotgun (WGS) entry which is preliminary data.</text>
</comment>
<evidence type="ECO:0000313" key="15">
    <source>
        <dbReference type="Proteomes" id="UP000736335"/>
    </source>
</evidence>
<evidence type="ECO:0000256" key="11">
    <source>
        <dbReference type="ARBA" id="ARBA00049564"/>
    </source>
</evidence>
<dbReference type="AlphaFoldDB" id="A0A9P6HMU8"/>
<dbReference type="OrthoDB" id="3685at2759"/>
<evidence type="ECO:0000256" key="1">
    <source>
        <dbReference type="ARBA" id="ARBA00003986"/>
    </source>
</evidence>
<dbReference type="GO" id="GO:0005524">
    <property type="term" value="F:ATP binding"/>
    <property type="evidence" value="ECO:0007669"/>
    <property type="project" value="UniProtKB-KW"/>
</dbReference>
<dbReference type="Pfam" id="PF20258">
    <property type="entry name" value="tRNA_Me_trans_C"/>
    <property type="match status" value="1"/>
</dbReference>
<dbReference type="NCBIfam" id="TIGR00420">
    <property type="entry name" value="trmU"/>
    <property type="match status" value="1"/>
</dbReference>
<keyword evidence="10" id="KW-1015">Disulfide bond</keyword>
<dbReference type="PANTHER" id="PTHR11933">
    <property type="entry name" value="TRNA 5-METHYLAMINOMETHYL-2-THIOURIDYLATE -METHYLTRANSFERASE"/>
    <property type="match status" value="1"/>
</dbReference>
<accession>A0A9P6HMU8</accession>
<keyword evidence="8" id="KW-0067">ATP-binding</keyword>
<reference evidence="14" key="2">
    <citation type="submission" date="2020-11" db="EMBL/GenBank/DDBJ databases">
        <authorList>
            <consortium name="DOE Joint Genome Institute"/>
            <person name="Kuo A."/>
            <person name="Miyauchi S."/>
            <person name="Kiss E."/>
            <person name="Drula E."/>
            <person name="Kohler A."/>
            <person name="Sanchez-Garcia M."/>
            <person name="Andreopoulos B."/>
            <person name="Barry K.W."/>
            <person name="Bonito G."/>
            <person name="Buee M."/>
            <person name="Carver A."/>
            <person name="Chen C."/>
            <person name="Cichocki N."/>
            <person name="Clum A."/>
            <person name="Culley D."/>
            <person name="Crous P.W."/>
            <person name="Fauchery L."/>
            <person name="Girlanda M."/>
            <person name="Hayes R."/>
            <person name="Keri Z."/>
            <person name="Labutti K."/>
            <person name="Lipzen A."/>
            <person name="Lombard V."/>
            <person name="Magnuson J."/>
            <person name="Maillard F."/>
            <person name="Morin E."/>
            <person name="Murat C."/>
            <person name="Nolan M."/>
            <person name="Ohm R."/>
            <person name="Pangilinan J."/>
            <person name="Pereira M."/>
            <person name="Perotto S."/>
            <person name="Peter M."/>
            <person name="Riley R."/>
            <person name="Sitrit Y."/>
            <person name="Stielow B."/>
            <person name="Szollosi G."/>
            <person name="Zifcakova L."/>
            <person name="Stursova M."/>
            <person name="Spatafora J.W."/>
            <person name="Tedersoo L."/>
            <person name="Vaario L.-M."/>
            <person name="Yamada A."/>
            <person name="Yan M."/>
            <person name="Wang P."/>
            <person name="Xu J."/>
            <person name="Bruns T."/>
            <person name="Baldrian P."/>
            <person name="Vilgalys R."/>
            <person name="Henrissat B."/>
            <person name="Grigoriev I.V."/>
            <person name="Hibbett D."/>
            <person name="Nagy L.G."/>
            <person name="Martin F.M."/>
        </authorList>
    </citation>
    <scope>NUCLEOTIDE SEQUENCE</scope>
    <source>
        <strain evidence="14">UH-Tt-Lm1</strain>
    </source>
</reference>
<dbReference type="GO" id="GO:0005739">
    <property type="term" value="C:mitochondrion"/>
    <property type="evidence" value="ECO:0007669"/>
    <property type="project" value="TreeGrafter"/>
</dbReference>
<proteinExistence type="inferred from homology"/>
<dbReference type="InterPro" id="IPR014729">
    <property type="entry name" value="Rossmann-like_a/b/a_fold"/>
</dbReference>
<comment type="similarity">
    <text evidence="2">Belongs to the MnmA/TRMU family.</text>
</comment>
<keyword evidence="4" id="KW-0820">tRNA-binding</keyword>
<dbReference type="Pfam" id="PF03054">
    <property type="entry name" value="tRNA_Me_trans"/>
    <property type="match status" value="1"/>
</dbReference>
<dbReference type="Pfam" id="PF20259">
    <property type="entry name" value="tRNA_Me_trans_M"/>
    <property type="match status" value="1"/>
</dbReference>
<keyword evidence="9" id="KW-0694">RNA-binding</keyword>
<comment type="function">
    <text evidence="1">Catalyzes the 2-thiolation of uridine at the wobble position (U34) of mitochondrial tRNA(Lys), tRNA(Glu) and tRNA(Gln). Required for the formation of 5-taurinomethyl-2-thiouridine (tm5s2U) of mitochondrial tRNA(Lys), tRNA(Glu), and tRNA(Gln) at the wobble position. ATP is required to activate the C2 atom of the wobble base.</text>
</comment>
<evidence type="ECO:0000256" key="4">
    <source>
        <dbReference type="ARBA" id="ARBA00022555"/>
    </source>
</evidence>
<dbReference type="Gene3D" id="2.30.30.280">
    <property type="entry name" value="Adenine nucleotide alpha hydrolases-like domains"/>
    <property type="match status" value="1"/>
</dbReference>
<feature type="domain" description="tRNA-specific 2-thiouridylase MnmA-like central" evidence="13">
    <location>
        <begin position="241"/>
        <end position="303"/>
    </location>
</feature>
<reference evidence="14" key="1">
    <citation type="journal article" date="2020" name="Nat. Commun.">
        <title>Large-scale genome sequencing of mycorrhizal fungi provides insights into the early evolution of symbiotic traits.</title>
        <authorList>
            <person name="Miyauchi S."/>
            <person name="Kiss E."/>
            <person name="Kuo A."/>
            <person name="Drula E."/>
            <person name="Kohler A."/>
            <person name="Sanchez-Garcia M."/>
            <person name="Morin E."/>
            <person name="Andreopoulos B."/>
            <person name="Barry K.W."/>
            <person name="Bonito G."/>
            <person name="Buee M."/>
            <person name="Carver A."/>
            <person name="Chen C."/>
            <person name="Cichocki N."/>
            <person name="Clum A."/>
            <person name="Culley D."/>
            <person name="Crous P.W."/>
            <person name="Fauchery L."/>
            <person name="Girlanda M."/>
            <person name="Hayes R.D."/>
            <person name="Keri Z."/>
            <person name="LaButti K."/>
            <person name="Lipzen A."/>
            <person name="Lombard V."/>
            <person name="Magnuson J."/>
            <person name="Maillard F."/>
            <person name="Murat C."/>
            <person name="Nolan M."/>
            <person name="Ohm R.A."/>
            <person name="Pangilinan J."/>
            <person name="Pereira M.F."/>
            <person name="Perotto S."/>
            <person name="Peter M."/>
            <person name="Pfister S."/>
            <person name="Riley R."/>
            <person name="Sitrit Y."/>
            <person name="Stielow J.B."/>
            <person name="Szollosi G."/>
            <person name="Zifcakova L."/>
            <person name="Stursova M."/>
            <person name="Spatafora J.W."/>
            <person name="Tedersoo L."/>
            <person name="Vaario L.M."/>
            <person name="Yamada A."/>
            <person name="Yan M."/>
            <person name="Wang P."/>
            <person name="Xu J."/>
            <person name="Bruns T."/>
            <person name="Baldrian P."/>
            <person name="Vilgalys R."/>
            <person name="Dunand C."/>
            <person name="Henrissat B."/>
            <person name="Grigoriev I.V."/>
            <person name="Hibbett D."/>
            <person name="Nagy L.G."/>
            <person name="Martin F.M."/>
        </authorList>
    </citation>
    <scope>NUCLEOTIDE SEQUENCE</scope>
    <source>
        <strain evidence="14">UH-Tt-Lm1</strain>
    </source>
</reference>
<dbReference type="Proteomes" id="UP000736335">
    <property type="component" value="Unassembled WGS sequence"/>
</dbReference>
<organism evidence="14 15">
    <name type="scientific">Thelephora terrestris</name>
    <dbReference type="NCBI Taxonomy" id="56493"/>
    <lineage>
        <taxon>Eukaryota</taxon>
        <taxon>Fungi</taxon>
        <taxon>Dikarya</taxon>
        <taxon>Basidiomycota</taxon>
        <taxon>Agaricomycotina</taxon>
        <taxon>Agaricomycetes</taxon>
        <taxon>Thelephorales</taxon>
        <taxon>Thelephoraceae</taxon>
        <taxon>Thelephora</taxon>
    </lineage>
</organism>
<dbReference type="FunFam" id="2.30.30.280:FF:000001">
    <property type="entry name" value="tRNA-specific 2-thiouridylase MnmA"/>
    <property type="match status" value="1"/>
</dbReference>
<evidence type="ECO:0000256" key="8">
    <source>
        <dbReference type="ARBA" id="ARBA00022840"/>
    </source>
</evidence>
<dbReference type="EMBL" id="WIUZ02000003">
    <property type="protein sequence ID" value="KAF9789715.1"/>
    <property type="molecule type" value="Genomic_DNA"/>
</dbReference>
<dbReference type="InterPro" id="IPR046884">
    <property type="entry name" value="MnmA-like_central"/>
</dbReference>
<feature type="domain" description="tRNA-specific 2-thiouridylase MnmA-like C-terminal" evidence="12">
    <location>
        <begin position="316"/>
        <end position="395"/>
    </location>
</feature>
<dbReference type="HAMAP" id="MF_00144">
    <property type="entry name" value="tRNA_thiouridyl_MnmA"/>
    <property type="match status" value="1"/>
</dbReference>
<dbReference type="GO" id="GO:0000049">
    <property type="term" value="F:tRNA binding"/>
    <property type="evidence" value="ECO:0007669"/>
    <property type="project" value="UniProtKB-KW"/>
</dbReference>
<evidence type="ECO:0000256" key="7">
    <source>
        <dbReference type="ARBA" id="ARBA00022741"/>
    </source>
</evidence>
<dbReference type="PANTHER" id="PTHR11933:SF5">
    <property type="entry name" value="MITOCHONDRIAL TRNA-SPECIFIC 2-THIOURIDYLASE 1"/>
    <property type="match status" value="1"/>
</dbReference>
<keyword evidence="15" id="KW-1185">Reference proteome</keyword>
<gene>
    <name evidence="14" type="ORF">BJ322DRAFT_1043846</name>
</gene>
<sequence>MHRLLVRPPTRSFAKRFITTATGRKLHPEKGDKVVVAMSGGVDSSVTAKLMVDQGYDVTGLFMRNWDARDESGTDTGCEWEKDWEDVRLVSKNLGIPCRMVDLTKEYWNNVFQPSLRVWEAGDTPNPDVWCNREVKFGALMNHLANDGEWLATGHYARKGWKTPPGSSMPRPQLLRSLDPTKDQNYYLSAIPEEGLERALFPLGELTKAEVRKIAESAGLPTAKRRESMGICFVGQRRRFNDFLVNYLKPKPGPICDLETGRIIGTHDGLWSYTIGQRIGLSGRMEREFVAAKGKAQNAIYVVNGSENPHLYKLNLTCKDWKWIWADSAPPEIDTRMGFNCLLQFRHRMDPVPCTVKRRHVTHIEIYFSEPQKAAAVGQIAALWDGDWCLGSGTIMRASPEPPRKLPWKAGQHDRQ</sequence>
<evidence type="ECO:0000256" key="5">
    <source>
        <dbReference type="ARBA" id="ARBA00022679"/>
    </source>
</evidence>
<dbReference type="InterPro" id="IPR046885">
    <property type="entry name" value="MnmA-like_C"/>
</dbReference>
<dbReference type="SUPFAM" id="SSF52402">
    <property type="entry name" value="Adenine nucleotide alpha hydrolases-like"/>
    <property type="match status" value="1"/>
</dbReference>
<name>A0A9P6HMU8_9AGAM</name>
<keyword evidence="6" id="KW-0819">tRNA processing</keyword>
<dbReference type="InterPro" id="IPR023382">
    <property type="entry name" value="MnmA-like_central_sf"/>
</dbReference>
<dbReference type="GO" id="GO:0002143">
    <property type="term" value="P:tRNA wobble position uridine thiolation"/>
    <property type="evidence" value="ECO:0007669"/>
    <property type="project" value="TreeGrafter"/>
</dbReference>
<evidence type="ECO:0000259" key="12">
    <source>
        <dbReference type="Pfam" id="PF20258"/>
    </source>
</evidence>
<comment type="catalytic activity">
    <reaction evidence="11">
        <text>5-taurinomethyluridine(34) in tRNA + S-sulfanyl-L-cysteinyl-[protein] + AH2 + ATP = 5-taurinomethyl-2-thiouridine(34) in tRNA + L-cysteinyl-[protein] + A + AMP + diphosphate + H(+)</text>
        <dbReference type="Rhea" id="RHEA:47040"/>
        <dbReference type="Rhea" id="RHEA-COMP:10131"/>
        <dbReference type="Rhea" id="RHEA-COMP:11726"/>
        <dbReference type="Rhea" id="RHEA-COMP:11732"/>
        <dbReference type="Rhea" id="RHEA-COMP:11733"/>
        <dbReference type="ChEBI" id="CHEBI:13193"/>
        <dbReference type="ChEBI" id="CHEBI:15378"/>
        <dbReference type="ChEBI" id="CHEBI:17499"/>
        <dbReference type="ChEBI" id="CHEBI:29950"/>
        <dbReference type="ChEBI" id="CHEBI:30616"/>
        <dbReference type="ChEBI" id="CHEBI:33019"/>
        <dbReference type="ChEBI" id="CHEBI:61963"/>
        <dbReference type="ChEBI" id="CHEBI:87171"/>
        <dbReference type="ChEBI" id="CHEBI:87172"/>
        <dbReference type="ChEBI" id="CHEBI:456215"/>
        <dbReference type="EC" id="2.8.1.14"/>
    </reaction>
</comment>
<dbReference type="NCBIfam" id="NF001138">
    <property type="entry name" value="PRK00143.1"/>
    <property type="match status" value="1"/>
</dbReference>
<dbReference type="FunFam" id="3.40.50.620:FF:000115">
    <property type="entry name" value="tRNA-specific 2-thiouridylase MnmA"/>
    <property type="match status" value="1"/>
</dbReference>
<evidence type="ECO:0000256" key="3">
    <source>
        <dbReference type="ARBA" id="ARBA00011953"/>
    </source>
</evidence>
<evidence type="ECO:0000256" key="2">
    <source>
        <dbReference type="ARBA" id="ARBA00006191"/>
    </source>
</evidence>
<evidence type="ECO:0000259" key="13">
    <source>
        <dbReference type="Pfam" id="PF20259"/>
    </source>
</evidence>
<dbReference type="Gene3D" id="2.40.30.10">
    <property type="entry name" value="Translation factors"/>
    <property type="match status" value="1"/>
</dbReference>
<evidence type="ECO:0000256" key="10">
    <source>
        <dbReference type="ARBA" id="ARBA00023157"/>
    </source>
</evidence>
<dbReference type="EC" id="2.8.1.14" evidence="3"/>
<dbReference type="Gene3D" id="3.40.50.620">
    <property type="entry name" value="HUPs"/>
    <property type="match status" value="1"/>
</dbReference>
<evidence type="ECO:0000256" key="6">
    <source>
        <dbReference type="ARBA" id="ARBA00022694"/>
    </source>
</evidence>
<protein>
    <recommendedName>
        <fullName evidence="3">tRNA-5-taurinomethyluridine 2-sulfurtransferase</fullName>
        <ecNumber evidence="3">2.8.1.14</ecNumber>
    </recommendedName>
</protein>
<dbReference type="CDD" id="cd01998">
    <property type="entry name" value="MnmA_TRMU-like"/>
    <property type="match status" value="1"/>
</dbReference>
<evidence type="ECO:0000313" key="14">
    <source>
        <dbReference type="EMBL" id="KAF9789715.1"/>
    </source>
</evidence>
<dbReference type="GO" id="GO:0016783">
    <property type="term" value="F:sulfurtransferase activity"/>
    <property type="evidence" value="ECO:0007669"/>
    <property type="project" value="InterPro"/>
</dbReference>
<dbReference type="InterPro" id="IPR004506">
    <property type="entry name" value="MnmA-like"/>
</dbReference>
<evidence type="ECO:0000256" key="9">
    <source>
        <dbReference type="ARBA" id="ARBA00022884"/>
    </source>
</evidence>
<keyword evidence="7" id="KW-0547">Nucleotide-binding</keyword>
<keyword evidence="5" id="KW-0808">Transferase</keyword>